<proteinExistence type="predicted"/>
<comment type="caution">
    <text evidence="2">The sequence shown here is derived from an EMBL/GenBank/DDBJ whole genome shotgun (WGS) entry which is preliminary data.</text>
</comment>
<feature type="region of interest" description="Disordered" evidence="1">
    <location>
        <begin position="542"/>
        <end position="562"/>
    </location>
</feature>
<sequence length="562" mass="60831">MGNCIPFCSTFDNSLPIETPFKLPAPLPTWPHGSRFGSGAVDLGGLKVAKVSTFKEVWTVYEGGTDNLGATFFEPASIPQGFFMLGGYCQPNSKPLNGWVLVGKDGGGGGGGGGGGASLAKPSDYTLLWSSESLKIKQDRPGYFWLPVAPDGYTAVGLIITTSPEKPPMDHIWCVRSDFTEPSEAETSIWGPPNDTTGSFKVSSSRPQSRGTQALGVSAGTYVAEINSSINPIRCLKNNSSNYTSYMPNRSQINLLTRTYSPLIYYHPKEKYLPSSVSWFFSNGALLYKKGYESNPVPVQPTGLNLPQDGSNDGLYWLDLPVAEADKETVKKGNLESSKGYVHAKPMYGGTFTDIAIWVFYPFNGPSTAKLGVIEEIPLGRIGEHIGDWEHVTLRVSNFDGVLWRVFFSQHSGGTWVDASELEYQADGGNRFVAYSSLNGHAAYSKPGLVLQGSGGIGIRNDTAKSGLKVDTAAAFSIVAVDYEVAAEETSDAPPPWLNYMRKWGPKITYNMAEEAEKVESLLPEKLRSLFNSLLKGLPSELFGEEGPTGPKVKTNWSGDEA</sequence>
<dbReference type="AlphaFoldDB" id="A0AAN7KID9"/>
<gene>
    <name evidence="2" type="ORF">SAY87_030315</name>
</gene>
<evidence type="ECO:0000256" key="1">
    <source>
        <dbReference type="SAM" id="MobiDB-lite"/>
    </source>
</evidence>
<reference evidence="2 3" key="1">
    <citation type="journal article" date="2023" name="Hortic Res">
        <title>Pangenome of water caltrop reveals structural variations and asymmetric subgenome divergence after allopolyploidization.</title>
        <authorList>
            <person name="Zhang X."/>
            <person name="Chen Y."/>
            <person name="Wang L."/>
            <person name="Yuan Y."/>
            <person name="Fang M."/>
            <person name="Shi L."/>
            <person name="Lu R."/>
            <person name="Comes H.P."/>
            <person name="Ma Y."/>
            <person name="Chen Y."/>
            <person name="Huang G."/>
            <person name="Zhou Y."/>
            <person name="Zheng Z."/>
            <person name="Qiu Y."/>
        </authorList>
    </citation>
    <scope>NUCLEOTIDE SEQUENCE [LARGE SCALE GENOMIC DNA]</scope>
    <source>
        <tissue evidence="2">Roots</tissue>
    </source>
</reference>
<dbReference type="PANTHER" id="PTHR48152">
    <property type="entry name" value="F1C9.34 PROTEIN"/>
    <property type="match status" value="1"/>
</dbReference>
<feature type="compositionally biased region" description="Polar residues" evidence="1">
    <location>
        <begin position="194"/>
        <end position="212"/>
    </location>
</feature>
<dbReference type="Proteomes" id="UP001345219">
    <property type="component" value="Chromosome 24"/>
</dbReference>
<accession>A0AAN7KID9</accession>
<evidence type="ECO:0000313" key="3">
    <source>
        <dbReference type="Proteomes" id="UP001345219"/>
    </source>
</evidence>
<evidence type="ECO:0000313" key="2">
    <source>
        <dbReference type="EMBL" id="KAK4769783.1"/>
    </source>
</evidence>
<name>A0AAN7KID9_9MYRT</name>
<keyword evidence="3" id="KW-1185">Reference proteome</keyword>
<organism evidence="2 3">
    <name type="scientific">Trapa incisa</name>
    <dbReference type="NCBI Taxonomy" id="236973"/>
    <lineage>
        <taxon>Eukaryota</taxon>
        <taxon>Viridiplantae</taxon>
        <taxon>Streptophyta</taxon>
        <taxon>Embryophyta</taxon>
        <taxon>Tracheophyta</taxon>
        <taxon>Spermatophyta</taxon>
        <taxon>Magnoliopsida</taxon>
        <taxon>eudicotyledons</taxon>
        <taxon>Gunneridae</taxon>
        <taxon>Pentapetalae</taxon>
        <taxon>rosids</taxon>
        <taxon>malvids</taxon>
        <taxon>Myrtales</taxon>
        <taxon>Lythraceae</taxon>
        <taxon>Trapa</taxon>
    </lineage>
</organism>
<evidence type="ECO:0008006" key="4">
    <source>
        <dbReference type="Google" id="ProtNLM"/>
    </source>
</evidence>
<feature type="region of interest" description="Disordered" evidence="1">
    <location>
        <begin position="184"/>
        <end position="212"/>
    </location>
</feature>
<dbReference type="Pfam" id="PF06101">
    <property type="entry name" value="Vps62"/>
    <property type="match status" value="1"/>
</dbReference>
<protein>
    <recommendedName>
        <fullName evidence="4">Vacuolar protein sorting-associated protein 62</fullName>
    </recommendedName>
</protein>
<dbReference type="InterPro" id="IPR009291">
    <property type="entry name" value="Vps62"/>
</dbReference>
<dbReference type="EMBL" id="JAXIOK010000005">
    <property type="protein sequence ID" value="KAK4769783.1"/>
    <property type="molecule type" value="Genomic_DNA"/>
</dbReference>
<dbReference type="PANTHER" id="PTHR48152:SF3">
    <property type="entry name" value="DUF946 FAMILY PROTEIN (DUF946)"/>
    <property type="match status" value="1"/>
</dbReference>